<feature type="signal peptide" evidence="2">
    <location>
        <begin position="1"/>
        <end position="24"/>
    </location>
</feature>
<dbReference type="EMBL" id="CP036265">
    <property type="protein sequence ID" value="QDT17072.1"/>
    <property type="molecule type" value="Genomic_DNA"/>
</dbReference>
<evidence type="ECO:0000313" key="4">
    <source>
        <dbReference type="Proteomes" id="UP000318741"/>
    </source>
</evidence>
<accession>A0A517PCI5</accession>
<organism evidence="3 4">
    <name type="scientific">Alienimonas californiensis</name>
    <dbReference type="NCBI Taxonomy" id="2527989"/>
    <lineage>
        <taxon>Bacteria</taxon>
        <taxon>Pseudomonadati</taxon>
        <taxon>Planctomycetota</taxon>
        <taxon>Planctomycetia</taxon>
        <taxon>Planctomycetales</taxon>
        <taxon>Planctomycetaceae</taxon>
        <taxon>Alienimonas</taxon>
    </lineage>
</organism>
<gene>
    <name evidence="3" type="ORF">CA12_31830</name>
</gene>
<name>A0A517PCI5_9PLAN</name>
<keyword evidence="4" id="KW-1185">Reference proteome</keyword>
<dbReference type="Gene3D" id="2.60.120.430">
    <property type="entry name" value="Galactose-binding lectin"/>
    <property type="match status" value="1"/>
</dbReference>
<dbReference type="Proteomes" id="UP000318741">
    <property type="component" value="Chromosome"/>
</dbReference>
<dbReference type="RefSeq" id="WP_145359979.1">
    <property type="nucleotide sequence ID" value="NZ_CP036265.1"/>
</dbReference>
<sequence length="484" mass="53163" precursor="true">MTRSAPPPHPAASLVVAALLGALALPGCTGEAPPPPVVDAPAPWKPPAADLDEPKPSPVMFPAVDEEPEEPLRPVAQPRDREPPLPSAARLAAFGLTRIDGDRLTVVTDRPEHAETLPALIDAAWPAWVDYFGEPPPRRADAPDDGPLMTAFLMDEPDRFRSAGLLPDDLPPFLTGRQRGRRFWMYDVEEDYFRRALTLHEATHVFMGLHVDRRDAGPLWYLEGMAERFGAHRFQPDDTLTVRVVPGEEAAAGGWDRIERVRADVAANAALSLDQIARLTDADFLGDDRGYAWAWALCAFLDGHPAYRGTFRSLAEPGRRGDLSVFTPEQRRQIEAEWRTFVTELTPSYDVAANAVQFRPTLAQVPAPVFAERGWQAFDSVRAGQEVTVKAFGRFTLAEEPKPWESTADGISVDYHRGRRIGEVQAAVLADAPAPPVGLAEPIPVGAEGTFVAPRDGTLYLRINDRPDRRADNRGTVGVLVERD</sequence>
<evidence type="ECO:0000313" key="3">
    <source>
        <dbReference type="EMBL" id="QDT17072.1"/>
    </source>
</evidence>
<proteinExistence type="predicted"/>
<feature type="region of interest" description="Disordered" evidence="1">
    <location>
        <begin position="26"/>
        <end position="85"/>
    </location>
</feature>
<feature type="chain" id="PRO_5022004949" description="DUF1570 domain-containing protein" evidence="2">
    <location>
        <begin position="25"/>
        <end position="484"/>
    </location>
</feature>
<evidence type="ECO:0000256" key="2">
    <source>
        <dbReference type="SAM" id="SignalP"/>
    </source>
</evidence>
<dbReference type="OrthoDB" id="247580at2"/>
<evidence type="ECO:0008006" key="5">
    <source>
        <dbReference type="Google" id="ProtNLM"/>
    </source>
</evidence>
<evidence type="ECO:0000256" key="1">
    <source>
        <dbReference type="SAM" id="MobiDB-lite"/>
    </source>
</evidence>
<keyword evidence="2" id="KW-0732">Signal</keyword>
<dbReference type="AlphaFoldDB" id="A0A517PCI5"/>
<feature type="compositionally biased region" description="Pro residues" evidence="1">
    <location>
        <begin position="32"/>
        <end position="46"/>
    </location>
</feature>
<reference evidence="3 4" key="1">
    <citation type="submission" date="2019-02" db="EMBL/GenBank/DDBJ databases">
        <title>Deep-cultivation of Planctomycetes and their phenomic and genomic characterization uncovers novel biology.</title>
        <authorList>
            <person name="Wiegand S."/>
            <person name="Jogler M."/>
            <person name="Boedeker C."/>
            <person name="Pinto D."/>
            <person name="Vollmers J."/>
            <person name="Rivas-Marin E."/>
            <person name="Kohn T."/>
            <person name="Peeters S.H."/>
            <person name="Heuer A."/>
            <person name="Rast P."/>
            <person name="Oberbeckmann S."/>
            <person name="Bunk B."/>
            <person name="Jeske O."/>
            <person name="Meyerdierks A."/>
            <person name="Storesund J.E."/>
            <person name="Kallscheuer N."/>
            <person name="Luecker S."/>
            <person name="Lage O.M."/>
            <person name="Pohl T."/>
            <person name="Merkel B.J."/>
            <person name="Hornburger P."/>
            <person name="Mueller R.-W."/>
            <person name="Bruemmer F."/>
            <person name="Labrenz M."/>
            <person name="Spormann A.M."/>
            <person name="Op den Camp H."/>
            <person name="Overmann J."/>
            <person name="Amann R."/>
            <person name="Jetten M.S.M."/>
            <person name="Mascher T."/>
            <person name="Medema M.H."/>
            <person name="Devos D.P."/>
            <person name="Kaster A.-K."/>
            <person name="Ovreas L."/>
            <person name="Rohde M."/>
            <person name="Galperin M.Y."/>
            <person name="Jogler C."/>
        </authorList>
    </citation>
    <scope>NUCLEOTIDE SEQUENCE [LARGE SCALE GENOMIC DNA]</scope>
    <source>
        <strain evidence="3 4">CA12</strain>
    </source>
</reference>
<dbReference type="KEGG" id="acaf:CA12_31830"/>
<protein>
    <recommendedName>
        <fullName evidence="5">DUF1570 domain-containing protein</fullName>
    </recommendedName>
</protein>